<sequence>CSDHYITGCSRCHTFCFPQVMKCIVEVISDTLSKPKPCSHQRGLPGDPPRRSHGETHEAEKDGGFVEELSGILEKQLNKPLPSAKSQGPALLENYPVRDEVKRQSEEEERKRSSERPEEDDSAEELESNEISKREETSEDEELDNRITDEINEMELPKDNQEDASERRTSEETKTKKDQEADGKEDSHKQDSKRDQRRGDETQREDNSMRFPEDSKPGIRRPQGNQTRRRNKTDCAEENPGVMTTHHPKI</sequence>
<evidence type="ECO:0000256" key="1">
    <source>
        <dbReference type="SAM" id="MobiDB-lite"/>
    </source>
</evidence>
<organism evidence="2 3">
    <name type="scientific">Ranitomeya imitator</name>
    <name type="common">mimic poison frog</name>
    <dbReference type="NCBI Taxonomy" id="111125"/>
    <lineage>
        <taxon>Eukaryota</taxon>
        <taxon>Metazoa</taxon>
        <taxon>Chordata</taxon>
        <taxon>Craniata</taxon>
        <taxon>Vertebrata</taxon>
        <taxon>Euteleostomi</taxon>
        <taxon>Amphibia</taxon>
        <taxon>Batrachia</taxon>
        <taxon>Anura</taxon>
        <taxon>Neobatrachia</taxon>
        <taxon>Hyloidea</taxon>
        <taxon>Dendrobatidae</taxon>
        <taxon>Dendrobatinae</taxon>
        <taxon>Ranitomeya</taxon>
    </lineage>
</organism>
<dbReference type="EMBL" id="CAUEEQ010069569">
    <property type="protein sequence ID" value="CAJ0965774.1"/>
    <property type="molecule type" value="Genomic_DNA"/>
</dbReference>
<proteinExistence type="predicted"/>
<keyword evidence="3" id="KW-1185">Reference proteome</keyword>
<evidence type="ECO:0000313" key="2">
    <source>
        <dbReference type="EMBL" id="CAJ0965774.1"/>
    </source>
</evidence>
<name>A0ABN9MGK8_9NEOB</name>
<accession>A0ABN9MGK8</accession>
<evidence type="ECO:0000313" key="3">
    <source>
        <dbReference type="Proteomes" id="UP001176940"/>
    </source>
</evidence>
<gene>
    <name evidence="2" type="ORF">RIMI_LOCUS20614654</name>
</gene>
<feature type="compositionally biased region" description="Basic and acidic residues" evidence="1">
    <location>
        <begin position="144"/>
        <end position="217"/>
    </location>
</feature>
<feature type="compositionally biased region" description="Basic and acidic residues" evidence="1">
    <location>
        <begin position="48"/>
        <end position="64"/>
    </location>
</feature>
<feature type="compositionally biased region" description="Acidic residues" evidence="1">
    <location>
        <begin position="117"/>
        <end position="128"/>
    </location>
</feature>
<reference evidence="2" key="1">
    <citation type="submission" date="2023-07" db="EMBL/GenBank/DDBJ databases">
        <authorList>
            <person name="Stuckert A."/>
        </authorList>
    </citation>
    <scope>NUCLEOTIDE SEQUENCE</scope>
</reference>
<feature type="compositionally biased region" description="Basic and acidic residues" evidence="1">
    <location>
        <begin position="96"/>
        <end position="116"/>
    </location>
</feature>
<comment type="caution">
    <text evidence="2">The sequence shown here is derived from an EMBL/GenBank/DDBJ whole genome shotgun (WGS) entry which is preliminary data.</text>
</comment>
<protein>
    <submittedName>
        <fullName evidence="2">Uncharacterized protein</fullName>
    </submittedName>
</protein>
<feature type="non-terminal residue" evidence="2">
    <location>
        <position position="1"/>
    </location>
</feature>
<feature type="region of interest" description="Disordered" evidence="1">
    <location>
        <begin position="34"/>
        <end position="250"/>
    </location>
</feature>
<dbReference type="Proteomes" id="UP001176940">
    <property type="component" value="Unassembled WGS sequence"/>
</dbReference>